<protein>
    <recommendedName>
        <fullName evidence="4">ABC transporter permease</fullName>
    </recommendedName>
</protein>
<proteinExistence type="predicted"/>
<reference evidence="2 3" key="1">
    <citation type="submission" date="2016-01" db="EMBL/GenBank/DDBJ databases">
        <title>Complete Genome Sequence of Paenibacillus yonginensis DCY84, a novel Plant Growth-Promoting Bacteria with Elicitation of Induced Systemic Resistance.</title>
        <authorList>
            <person name="Kim Y.J."/>
            <person name="Yang D.C."/>
            <person name="Sukweenadhi J."/>
        </authorList>
    </citation>
    <scope>NUCLEOTIDE SEQUENCE [LARGE SCALE GENOMIC DNA]</scope>
    <source>
        <strain evidence="2 3">DCY84</strain>
    </source>
</reference>
<evidence type="ECO:0000313" key="3">
    <source>
        <dbReference type="Proteomes" id="UP000092573"/>
    </source>
</evidence>
<feature type="transmembrane region" description="Helical" evidence="1">
    <location>
        <begin position="99"/>
        <end position="121"/>
    </location>
</feature>
<dbReference type="Proteomes" id="UP000092573">
    <property type="component" value="Chromosome"/>
</dbReference>
<dbReference type="EMBL" id="CP014167">
    <property type="protein sequence ID" value="ANS76842.1"/>
    <property type="molecule type" value="Genomic_DNA"/>
</dbReference>
<feature type="transmembrane region" description="Helical" evidence="1">
    <location>
        <begin position="165"/>
        <end position="184"/>
    </location>
</feature>
<sequence length="234" mass="27094">MFLFRREWRKDRRLLLWSLFFMVYTGGCISLLVYSSQEREAVKSMNVLLDFLFLMMAPMTGFCFSRGHLHYFRDDSYTQKLYYLKTLPIRPNVIISARLLQLLVYILINSVLMYGTLYILTDGLDSSLGFADYIAFVLTWTGYSFAASAYYLYFEFLRSGKVYMWMSFVLMGLCALAAVVILLLDGGLVNYTIDMSARYRLLSPLMWASLLIGAAILYLSGRHIAQKIETRDLV</sequence>
<dbReference type="KEGG" id="pyg:AWM70_21520"/>
<keyword evidence="1" id="KW-0812">Transmembrane</keyword>
<dbReference type="AlphaFoldDB" id="A0A1B1N603"/>
<feature type="transmembrane region" description="Helical" evidence="1">
    <location>
        <begin position="204"/>
        <end position="221"/>
    </location>
</feature>
<keyword evidence="1" id="KW-0472">Membrane</keyword>
<feature type="transmembrane region" description="Helical" evidence="1">
    <location>
        <begin position="133"/>
        <end position="153"/>
    </location>
</feature>
<feature type="transmembrane region" description="Helical" evidence="1">
    <location>
        <begin position="47"/>
        <end position="64"/>
    </location>
</feature>
<gene>
    <name evidence="2" type="ORF">AWM70_21520</name>
</gene>
<keyword evidence="1" id="KW-1133">Transmembrane helix</keyword>
<evidence type="ECO:0008006" key="4">
    <source>
        <dbReference type="Google" id="ProtNLM"/>
    </source>
</evidence>
<accession>A0A1B1N603</accession>
<evidence type="ECO:0000313" key="2">
    <source>
        <dbReference type="EMBL" id="ANS76842.1"/>
    </source>
</evidence>
<dbReference type="STRING" id="1462996.AWM70_21520"/>
<feature type="transmembrane region" description="Helical" evidence="1">
    <location>
        <begin position="14"/>
        <end position="35"/>
    </location>
</feature>
<name>A0A1B1N603_9BACL</name>
<evidence type="ECO:0000256" key="1">
    <source>
        <dbReference type="SAM" id="Phobius"/>
    </source>
</evidence>
<keyword evidence="3" id="KW-1185">Reference proteome</keyword>
<organism evidence="2 3">
    <name type="scientific">Paenibacillus yonginensis</name>
    <dbReference type="NCBI Taxonomy" id="1462996"/>
    <lineage>
        <taxon>Bacteria</taxon>
        <taxon>Bacillati</taxon>
        <taxon>Bacillota</taxon>
        <taxon>Bacilli</taxon>
        <taxon>Bacillales</taxon>
        <taxon>Paenibacillaceae</taxon>
        <taxon>Paenibacillus</taxon>
    </lineage>
</organism>